<keyword evidence="1" id="KW-0812">Transmembrane</keyword>
<feature type="transmembrane region" description="Helical" evidence="1">
    <location>
        <begin position="31"/>
        <end position="56"/>
    </location>
</feature>
<reference evidence="2" key="1">
    <citation type="submission" date="2018-02" db="EMBL/GenBank/DDBJ databases">
        <title>Rhizophora mucronata_Transcriptome.</title>
        <authorList>
            <person name="Meera S.P."/>
            <person name="Sreeshan A."/>
            <person name="Augustine A."/>
        </authorList>
    </citation>
    <scope>NUCLEOTIDE SEQUENCE</scope>
    <source>
        <tissue evidence="2">Leaf</tissue>
    </source>
</reference>
<organism evidence="2">
    <name type="scientific">Rhizophora mucronata</name>
    <name type="common">Asiatic mangrove</name>
    <dbReference type="NCBI Taxonomy" id="61149"/>
    <lineage>
        <taxon>Eukaryota</taxon>
        <taxon>Viridiplantae</taxon>
        <taxon>Streptophyta</taxon>
        <taxon>Embryophyta</taxon>
        <taxon>Tracheophyta</taxon>
        <taxon>Spermatophyta</taxon>
        <taxon>Magnoliopsida</taxon>
        <taxon>eudicotyledons</taxon>
        <taxon>Gunneridae</taxon>
        <taxon>Pentapetalae</taxon>
        <taxon>rosids</taxon>
        <taxon>fabids</taxon>
        <taxon>Malpighiales</taxon>
        <taxon>Rhizophoraceae</taxon>
        <taxon>Rhizophora</taxon>
    </lineage>
</organism>
<protein>
    <submittedName>
        <fullName evidence="2">Uncharacterized protein</fullName>
    </submittedName>
</protein>
<dbReference type="AlphaFoldDB" id="A0A2P2NV68"/>
<evidence type="ECO:0000313" key="2">
    <source>
        <dbReference type="EMBL" id="MBX46340.1"/>
    </source>
</evidence>
<evidence type="ECO:0000256" key="1">
    <source>
        <dbReference type="SAM" id="Phobius"/>
    </source>
</evidence>
<proteinExistence type="predicted"/>
<keyword evidence="1" id="KW-1133">Transmembrane helix</keyword>
<dbReference type="EMBL" id="GGEC01065856">
    <property type="protein sequence ID" value="MBX46340.1"/>
    <property type="molecule type" value="Transcribed_RNA"/>
</dbReference>
<sequence length="61" mass="6872">MLCNCFGTCALNDHGPNEAITVFYSNVQDGIITLCCYTIYCWVLGVLFNSFPLLVFSRELQ</sequence>
<accession>A0A2P2NV68</accession>
<keyword evidence="1" id="KW-0472">Membrane</keyword>
<name>A0A2P2NV68_RHIMU</name>